<protein>
    <recommendedName>
        <fullName evidence="4">SAP30-binding protein</fullName>
    </recommendedName>
</protein>
<dbReference type="PANTHER" id="PTHR13464">
    <property type="entry name" value="TRANSCRIPTIONAL REGULATOR PROTEIN HCNGP"/>
    <property type="match status" value="1"/>
</dbReference>
<dbReference type="InterPro" id="IPR012479">
    <property type="entry name" value="SAP30BP"/>
</dbReference>
<comment type="caution">
    <text evidence="2">The sequence shown here is derived from an EMBL/GenBank/DDBJ whole genome shotgun (WGS) entry which is preliminary data.</text>
</comment>
<dbReference type="AlphaFoldDB" id="A0A9W6BRX2"/>
<dbReference type="Proteomes" id="UP001165080">
    <property type="component" value="Unassembled WGS sequence"/>
</dbReference>
<keyword evidence="3" id="KW-1185">Reference proteome</keyword>
<name>A0A9W6BRX2_9CHLO</name>
<feature type="compositionally biased region" description="Low complexity" evidence="1">
    <location>
        <begin position="83"/>
        <end position="92"/>
    </location>
</feature>
<evidence type="ECO:0000313" key="3">
    <source>
        <dbReference type="Proteomes" id="UP001165080"/>
    </source>
</evidence>
<gene>
    <name evidence="2" type="primary">PLEST003280</name>
    <name evidence="2" type="ORF">PLESTB_001186500</name>
</gene>
<dbReference type="OrthoDB" id="530175at2759"/>
<organism evidence="2 3">
    <name type="scientific">Pleodorina starrii</name>
    <dbReference type="NCBI Taxonomy" id="330485"/>
    <lineage>
        <taxon>Eukaryota</taxon>
        <taxon>Viridiplantae</taxon>
        <taxon>Chlorophyta</taxon>
        <taxon>core chlorophytes</taxon>
        <taxon>Chlorophyceae</taxon>
        <taxon>CS clade</taxon>
        <taxon>Chlamydomonadales</taxon>
        <taxon>Volvocaceae</taxon>
        <taxon>Pleodorina</taxon>
    </lineage>
</organism>
<evidence type="ECO:0000313" key="2">
    <source>
        <dbReference type="EMBL" id="GLC57129.1"/>
    </source>
</evidence>
<dbReference type="GO" id="GO:0006355">
    <property type="term" value="P:regulation of DNA-templated transcription"/>
    <property type="evidence" value="ECO:0007669"/>
    <property type="project" value="InterPro"/>
</dbReference>
<evidence type="ECO:0000256" key="1">
    <source>
        <dbReference type="SAM" id="MobiDB-lite"/>
    </source>
</evidence>
<dbReference type="EMBL" id="BRXU01000017">
    <property type="protein sequence ID" value="GLC57129.1"/>
    <property type="molecule type" value="Genomic_DNA"/>
</dbReference>
<dbReference type="Pfam" id="PF07818">
    <property type="entry name" value="HCNGP"/>
    <property type="match status" value="1"/>
</dbReference>
<reference evidence="2 3" key="1">
    <citation type="journal article" date="2023" name="Commun. Biol.">
        <title>Reorganization of the ancestral sex-determining regions during the evolution of trioecy in Pleodorina starrii.</title>
        <authorList>
            <person name="Takahashi K."/>
            <person name="Suzuki S."/>
            <person name="Kawai-Toyooka H."/>
            <person name="Yamamoto K."/>
            <person name="Hamaji T."/>
            <person name="Ootsuki R."/>
            <person name="Yamaguchi H."/>
            <person name="Kawachi M."/>
            <person name="Higashiyama T."/>
            <person name="Nozaki H."/>
        </authorList>
    </citation>
    <scope>NUCLEOTIDE SEQUENCE [LARGE SCALE GENOMIC DNA]</scope>
    <source>
        <strain evidence="2 3">NIES-4479</strain>
    </source>
</reference>
<dbReference type="GO" id="GO:0005634">
    <property type="term" value="C:nucleus"/>
    <property type="evidence" value="ECO:0007669"/>
    <property type="project" value="TreeGrafter"/>
</dbReference>
<evidence type="ECO:0008006" key="4">
    <source>
        <dbReference type="Google" id="ProtNLM"/>
    </source>
</evidence>
<dbReference type="PANTHER" id="PTHR13464:SF0">
    <property type="entry name" value="SAP30-BINDING PROTEIN"/>
    <property type="match status" value="1"/>
</dbReference>
<sequence length="267" mass="29283">MKRKHEAVGALGLSGYASDEDEDENENYSQEQRPEDNVEDQSNGNHGTGTLLPHYHSRESMDLNELEGLEPGALDEQRRQTPEAAETSGAEGEANREGGSSGLDPDNPLSRLPPELRDPLPTSCSEELQARFAQYLDKLRTKGISLTDQISHRKAFRNPDFLQKLVDHFHVQEHGSAFPPDVFDPESLPTEDTIDQLIKALEREQERRARLREQQTAAGTARIDFTKGTGQYGHLPASGSATNLAMAQAAAAYAAQAAVARVVGAKR</sequence>
<proteinExistence type="predicted"/>
<accession>A0A9W6BRX2</accession>
<feature type="region of interest" description="Disordered" evidence="1">
    <location>
        <begin position="1"/>
        <end position="122"/>
    </location>
</feature>